<feature type="domain" description="YbgF trimerisation" evidence="2">
    <location>
        <begin position="80"/>
        <end position="136"/>
    </location>
</feature>
<dbReference type="RefSeq" id="WP_153585808.1">
    <property type="nucleotide sequence ID" value="NZ_WJBU01000013.1"/>
</dbReference>
<reference evidence="3 4" key="1">
    <citation type="submission" date="2019-11" db="EMBL/GenBank/DDBJ databases">
        <title>Caenimonas koreensis gen. nov., sp. nov., isolated from activated sludge.</title>
        <authorList>
            <person name="Seung H.R."/>
        </authorList>
    </citation>
    <scope>NUCLEOTIDE SEQUENCE [LARGE SCALE GENOMIC DNA]</scope>
    <source>
        <strain evidence="3 4">EMB320</strain>
    </source>
</reference>
<dbReference type="GO" id="GO:0070206">
    <property type="term" value="P:protein trimerization"/>
    <property type="evidence" value="ECO:0007669"/>
    <property type="project" value="InterPro"/>
</dbReference>
<dbReference type="Gene3D" id="1.25.40.10">
    <property type="entry name" value="Tetratricopeptide repeat domain"/>
    <property type="match status" value="1"/>
</dbReference>
<evidence type="ECO:0000256" key="1">
    <source>
        <dbReference type="HAMAP-Rule" id="MF_02066"/>
    </source>
</evidence>
<gene>
    <name evidence="3" type="primary">ybgF</name>
    <name evidence="1" type="synonym">cpoB</name>
    <name evidence="3" type="ORF">GHT07_14470</name>
</gene>
<dbReference type="EMBL" id="WJBU01000013">
    <property type="protein sequence ID" value="MRD48489.1"/>
    <property type="molecule type" value="Genomic_DNA"/>
</dbReference>
<keyword evidence="4" id="KW-1185">Reference proteome</keyword>
<accession>A0A844BA67</accession>
<keyword evidence="1" id="KW-0574">Periplasm</keyword>
<dbReference type="HAMAP" id="MF_02066">
    <property type="entry name" value="CpoB"/>
    <property type="match status" value="1"/>
</dbReference>
<feature type="chain" id="PRO_5033171416" description="Cell division coordinator CpoB" evidence="1">
    <location>
        <begin position="30"/>
        <end position="271"/>
    </location>
</feature>
<dbReference type="OrthoDB" id="8525418at2"/>
<keyword evidence="1" id="KW-0131">Cell cycle</keyword>
<dbReference type="Pfam" id="PF13174">
    <property type="entry name" value="TPR_6"/>
    <property type="match status" value="1"/>
</dbReference>
<dbReference type="InterPro" id="IPR032519">
    <property type="entry name" value="YbgF_tri"/>
</dbReference>
<keyword evidence="1" id="KW-0132">Cell division</keyword>
<name>A0A844BA67_9BURK</name>
<keyword evidence="1" id="KW-0732">Signal</keyword>
<organism evidence="3 4">
    <name type="scientific">Caenimonas koreensis DSM 17982</name>
    <dbReference type="NCBI Taxonomy" id="1121255"/>
    <lineage>
        <taxon>Bacteria</taxon>
        <taxon>Pseudomonadati</taxon>
        <taxon>Pseudomonadota</taxon>
        <taxon>Betaproteobacteria</taxon>
        <taxon>Burkholderiales</taxon>
        <taxon>Comamonadaceae</taxon>
        <taxon>Caenimonas</taxon>
    </lineage>
</organism>
<comment type="subcellular location">
    <subcellularLocation>
        <location evidence="1">Periplasm</location>
    </subcellularLocation>
</comment>
<dbReference type="GO" id="GO:0043093">
    <property type="term" value="P:FtsZ-dependent cytokinesis"/>
    <property type="evidence" value="ECO:0007669"/>
    <property type="project" value="UniProtKB-UniRule"/>
</dbReference>
<dbReference type="SUPFAM" id="SSF48452">
    <property type="entry name" value="TPR-like"/>
    <property type="match status" value="1"/>
</dbReference>
<dbReference type="GO" id="GO:0030288">
    <property type="term" value="C:outer membrane-bounded periplasmic space"/>
    <property type="evidence" value="ECO:0007669"/>
    <property type="project" value="UniProtKB-UniRule"/>
</dbReference>
<protein>
    <recommendedName>
        <fullName evidence="1">Cell division coordinator CpoB</fullName>
    </recommendedName>
</protein>
<sequence length="271" mass="30216" precursor="true">MMAPTVRTARRLRPIAWLHALAAAGIAVAALGASPGASAALFEDDEARRAILDLRQRVDANRVATERQAEDARAEVQQLRRSMLELQTQIEMLRGELARMVGQNEQLLREVADLQRKQKDVQQGIDERLRKVEPAKVNVDGREFIAEPNESRDFENALAVFRKGDFPAAQTAFADFIKRYPQSGFRPTALFWLGNAQYANRDYRGAIANFRALLVAAPDHPRAAESVLSIANCQIELKDTAGARKSLTELVKDYPQSEAAQAAKERLARLR</sequence>
<proteinExistence type="inferred from homology"/>
<dbReference type="Proteomes" id="UP000487350">
    <property type="component" value="Unassembled WGS sequence"/>
</dbReference>
<feature type="signal peptide" evidence="1">
    <location>
        <begin position="1"/>
        <end position="29"/>
    </location>
</feature>
<evidence type="ECO:0000259" key="2">
    <source>
        <dbReference type="Pfam" id="PF16331"/>
    </source>
</evidence>
<evidence type="ECO:0000313" key="3">
    <source>
        <dbReference type="EMBL" id="MRD48489.1"/>
    </source>
</evidence>
<dbReference type="InterPro" id="IPR019734">
    <property type="entry name" value="TPR_rpt"/>
</dbReference>
<dbReference type="InterPro" id="IPR014162">
    <property type="entry name" value="CpoB_C"/>
</dbReference>
<keyword evidence="1" id="KW-0175">Coiled coil</keyword>
<feature type="coiled-coil region" evidence="1">
    <location>
        <begin position="55"/>
        <end position="124"/>
    </location>
</feature>
<comment type="function">
    <text evidence="1">Mediates coordination of peptidoglycan synthesis and outer membrane constriction during cell division.</text>
</comment>
<dbReference type="InterPro" id="IPR011990">
    <property type="entry name" value="TPR-like_helical_dom_sf"/>
</dbReference>
<evidence type="ECO:0000313" key="4">
    <source>
        <dbReference type="Proteomes" id="UP000487350"/>
    </source>
</evidence>
<comment type="similarity">
    <text evidence="1">Belongs to the CpoB family.</text>
</comment>
<dbReference type="Pfam" id="PF16331">
    <property type="entry name" value="TolA_bind_tri"/>
    <property type="match status" value="1"/>
</dbReference>
<comment type="caution">
    <text evidence="3">The sequence shown here is derived from an EMBL/GenBank/DDBJ whole genome shotgun (WGS) entry which is preliminary data.</text>
</comment>
<dbReference type="InterPro" id="IPR034706">
    <property type="entry name" value="CpoB"/>
</dbReference>
<dbReference type="NCBIfam" id="TIGR02795">
    <property type="entry name" value="tol_pal_ybgF"/>
    <property type="match status" value="1"/>
</dbReference>
<dbReference type="Pfam" id="PF13432">
    <property type="entry name" value="TPR_16"/>
    <property type="match status" value="1"/>
</dbReference>
<dbReference type="AlphaFoldDB" id="A0A844BA67"/>